<gene>
    <name evidence="1" type="ORF">RG963_15745</name>
</gene>
<sequence>MSYCCCPADPEKKKEWEEKMLPEMDFLDNDIKPVRYSALSGIR</sequence>
<comment type="caution">
    <text evidence="1">The sequence shown here is derived from an EMBL/GenBank/DDBJ whole genome shotgun (WGS) entry which is preliminary data.</text>
</comment>
<dbReference type="RefSeq" id="WP_310577230.1">
    <property type="nucleotide sequence ID" value="NZ_JAVKPK010000103.1"/>
</dbReference>
<keyword evidence="2" id="KW-1185">Reference proteome</keyword>
<proteinExistence type="predicted"/>
<protein>
    <submittedName>
        <fullName evidence="1">Uncharacterized protein</fullName>
    </submittedName>
</protein>
<reference evidence="2" key="1">
    <citation type="submission" date="2023-07" db="EMBL/GenBank/DDBJ databases">
        <title>Whole-genome sequencing of a new Methanosarcina sp. Z-7115.</title>
        <authorList>
            <person name="Zhilina T.N."/>
            <person name="Merkel A.Y."/>
        </authorList>
    </citation>
    <scope>NUCLEOTIDE SEQUENCE [LARGE SCALE GENOMIC DNA]</scope>
    <source>
        <strain evidence="2">Z-7115</strain>
    </source>
</reference>
<evidence type="ECO:0000313" key="1">
    <source>
        <dbReference type="EMBL" id="MDR7667202.1"/>
    </source>
</evidence>
<evidence type="ECO:0000313" key="2">
    <source>
        <dbReference type="Proteomes" id="UP001246244"/>
    </source>
</evidence>
<organism evidence="1 2">
    <name type="scientific">Methanosarcina baikalica</name>
    <dbReference type="NCBI Taxonomy" id="3073890"/>
    <lineage>
        <taxon>Archaea</taxon>
        <taxon>Methanobacteriati</taxon>
        <taxon>Methanobacteriota</taxon>
        <taxon>Stenosarchaea group</taxon>
        <taxon>Methanomicrobia</taxon>
        <taxon>Methanosarcinales</taxon>
        <taxon>Methanosarcinaceae</taxon>
        <taxon>Methanosarcina</taxon>
    </lineage>
</organism>
<name>A0ABU2D5K2_9EURY</name>
<dbReference type="Proteomes" id="UP001246244">
    <property type="component" value="Unassembled WGS sequence"/>
</dbReference>
<accession>A0ABU2D5K2</accession>
<dbReference type="EMBL" id="JAVKPK010000103">
    <property type="protein sequence ID" value="MDR7667202.1"/>
    <property type="molecule type" value="Genomic_DNA"/>
</dbReference>